<dbReference type="InterPro" id="IPR020781">
    <property type="entry name" value="ATPase_OSCP/d_CS"/>
</dbReference>
<organism evidence="9 10">
    <name type="scientific">Sediminibacillus albus</name>
    <dbReference type="NCBI Taxonomy" id="407036"/>
    <lineage>
        <taxon>Bacteria</taxon>
        <taxon>Bacillati</taxon>
        <taxon>Bacillota</taxon>
        <taxon>Bacilli</taxon>
        <taxon>Bacillales</taxon>
        <taxon>Bacillaceae</taxon>
        <taxon>Sediminibacillus</taxon>
    </lineage>
</organism>
<dbReference type="GO" id="GO:0005886">
    <property type="term" value="C:plasma membrane"/>
    <property type="evidence" value="ECO:0007669"/>
    <property type="project" value="UniProtKB-SubCell"/>
</dbReference>
<dbReference type="EMBL" id="FNFL01000003">
    <property type="protein sequence ID" value="SDK15092.1"/>
    <property type="molecule type" value="Genomic_DNA"/>
</dbReference>
<evidence type="ECO:0000256" key="2">
    <source>
        <dbReference type="ARBA" id="ARBA00022448"/>
    </source>
</evidence>
<dbReference type="Pfam" id="PF00213">
    <property type="entry name" value="OSCP"/>
    <property type="match status" value="1"/>
</dbReference>
<gene>
    <name evidence="8" type="primary">atpH</name>
    <name evidence="9" type="ORF">SAMN05216243_2053</name>
</gene>
<comment type="similarity">
    <text evidence="8">Belongs to the ATPase delta chain family.</text>
</comment>
<keyword evidence="4 8" id="KW-0406">Ion transport</keyword>
<dbReference type="OrthoDB" id="9802471at2"/>
<dbReference type="PRINTS" id="PR00125">
    <property type="entry name" value="ATPASEDELTA"/>
</dbReference>
<evidence type="ECO:0000256" key="8">
    <source>
        <dbReference type="HAMAP-Rule" id="MF_01416"/>
    </source>
</evidence>
<keyword evidence="2 8" id="KW-0813">Transport</keyword>
<keyword evidence="5 8" id="KW-0472">Membrane</keyword>
<dbReference type="Proteomes" id="UP000198694">
    <property type="component" value="Unassembled WGS sequence"/>
</dbReference>
<dbReference type="Gene3D" id="1.10.520.20">
    <property type="entry name" value="N-terminal domain of the delta subunit of the F1F0-ATP synthase"/>
    <property type="match status" value="1"/>
</dbReference>
<dbReference type="NCBIfam" id="TIGR01145">
    <property type="entry name" value="ATP_synt_delta"/>
    <property type="match status" value="1"/>
</dbReference>
<dbReference type="STRING" id="407036.SAMN05216243_2053"/>
<dbReference type="AlphaFoldDB" id="A0A1G8ZIZ5"/>
<keyword evidence="7 8" id="KW-0066">ATP synthesis</keyword>
<dbReference type="InterPro" id="IPR000711">
    <property type="entry name" value="ATPase_OSCP/dsu"/>
</dbReference>
<protein>
    <recommendedName>
        <fullName evidence="8">ATP synthase subunit delta</fullName>
    </recommendedName>
    <alternativeName>
        <fullName evidence="8">ATP synthase F(1) sector subunit delta</fullName>
    </alternativeName>
    <alternativeName>
        <fullName evidence="8">F-type ATPase subunit delta</fullName>
        <shortName evidence="8">F-ATPase subunit delta</shortName>
    </alternativeName>
</protein>
<dbReference type="PANTHER" id="PTHR11910">
    <property type="entry name" value="ATP SYNTHASE DELTA CHAIN"/>
    <property type="match status" value="1"/>
</dbReference>
<dbReference type="InterPro" id="IPR026015">
    <property type="entry name" value="ATP_synth_OSCP/delta_N_sf"/>
</dbReference>
<dbReference type="HAMAP" id="MF_01416">
    <property type="entry name" value="ATP_synth_delta_bact"/>
    <property type="match status" value="1"/>
</dbReference>
<evidence type="ECO:0000313" key="10">
    <source>
        <dbReference type="Proteomes" id="UP000198694"/>
    </source>
</evidence>
<evidence type="ECO:0000313" key="9">
    <source>
        <dbReference type="EMBL" id="SDK15092.1"/>
    </source>
</evidence>
<keyword evidence="6 8" id="KW-0139">CF(1)</keyword>
<comment type="function">
    <text evidence="8">This protein is part of the stalk that links CF(0) to CF(1). It either transmits conformational changes from CF(0) to CF(1) or is implicated in proton conduction.</text>
</comment>
<evidence type="ECO:0000256" key="4">
    <source>
        <dbReference type="ARBA" id="ARBA00023065"/>
    </source>
</evidence>
<dbReference type="GO" id="GO:0046933">
    <property type="term" value="F:proton-transporting ATP synthase activity, rotational mechanism"/>
    <property type="evidence" value="ECO:0007669"/>
    <property type="project" value="UniProtKB-UniRule"/>
</dbReference>
<evidence type="ECO:0000256" key="1">
    <source>
        <dbReference type="ARBA" id="ARBA00004370"/>
    </source>
</evidence>
<accession>A0A1G8ZIZ5</accession>
<dbReference type="NCBIfam" id="NF004403">
    <property type="entry name" value="PRK05758.2-4"/>
    <property type="match status" value="1"/>
</dbReference>
<keyword evidence="10" id="KW-1185">Reference proteome</keyword>
<comment type="function">
    <text evidence="8">F(1)F(0) ATP synthase produces ATP from ADP in the presence of a proton or sodium gradient. F-type ATPases consist of two structural domains, F(1) containing the extramembraneous catalytic core and F(0) containing the membrane proton channel, linked together by a central stalk and a peripheral stalk. During catalysis, ATP synthesis in the catalytic domain of F(1) is coupled via a rotary mechanism of the central stalk subunits to proton translocation.</text>
</comment>
<evidence type="ECO:0000256" key="7">
    <source>
        <dbReference type="ARBA" id="ARBA00023310"/>
    </source>
</evidence>
<dbReference type="GO" id="GO:0045259">
    <property type="term" value="C:proton-transporting ATP synthase complex"/>
    <property type="evidence" value="ECO:0007669"/>
    <property type="project" value="UniProtKB-KW"/>
</dbReference>
<keyword evidence="3 8" id="KW-0375">Hydrogen ion transport</keyword>
<evidence type="ECO:0000256" key="5">
    <source>
        <dbReference type="ARBA" id="ARBA00023136"/>
    </source>
</evidence>
<name>A0A1G8ZIZ5_9BACI</name>
<keyword evidence="8" id="KW-1003">Cell membrane</keyword>
<dbReference type="PROSITE" id="PS00389">
    <property type="entry name" value="ATPASE_DELTA"/>
    <property type="match status" value="1"/>
</dbReference>
<proteinExistence type="inferred from homology"/>
<comment type="subcellular location">
    <subcellularLocation>
        <location evidence="8">Cell membrane</location>
        <topology evidence="8">Peripheral membrane protein</topology>
    </subcellularLocation>
    <subcellularLocation>
        <location evidence="1">Membrane</location>
    </subcellularLocation>
</comment>
<dbReference type="SUPFAM" id="SSF47928">
    <property type="entry name" value="N-terminal domain of the delta subunit of the F1F0-ATP synthase"/>
    <property type="match status" value="1"/>
</dbReference>
<evidence type="ECO:0000256" key="3">
    <source>
        <dbReference type="ARBA" id="ARBA00022781"/>
    </source>
</evidence>
<evidence type="ECO:0000256" key="6">
    <source>
        <dbReference type="ARBA" id="ARBA00023196"/>
    </source>
</evidence>
<dbReference type="RefSeq" id="WP_093213691.1">
    <property type="nucleotide sequence ID" value="NZ_FNFL01000003.1"/>
</dbReference>
<reference evidence="9 10" key="1">
    <citation type="submission" date="2016-10" db="EMBL/GenBank/DDBJ databases">
        <authorList>
            <person name="de Groot N.N."/>
        </authorList>
    </citation>
    <scope>NUCLEOTIDE SEQUENCE [LARGE SCALE GENOMIC DNA]</scope>
    <source>
        <strain evidence="9 10">CGMCC 1.6502</strain>
    </source>
</reference>
<sequence length="180" mass="20553">MSEAIVAKRYADALFQLADEKSAIDQMEQQFYILKEVFQNNNELLPFLKHPRVNNDKKKQLIRETFQDFSSDVVNTLSLLVDRHREELIPSIISHFIELVHDVKGIAEAKVYSVRELTEDEKVQLSQVFAKKLGKNTLKITNIVDPSILGGVRLKIGNTIYDGTISGKLERIERNIVSAK</sequence>